<gene>
    <name evidence="1" type="ORF">ML462_07920</name>
</gene>
<dbReference type="EMBL" id="JAKVTV010000002">
    <property type="protein sequence ID" value="MCH4823100.1"/>
    <property type="molecule type" value="Genomic_DNA"/>
</dbReference>
<proteinExistence type="predicted"/>
<comment type="caution">
    <text evidence="1">The sequence shown here is derived from an EMBL/GenBank/DDBJ whole genome shotgun (WGS) entry which is preliminary data.</text>
</comment>
<dbReference type="RefSeq" id="WP_240713268.1">
    <property type="nucleotide sequence ID" value="NZ_JAKVTV010000002.1"/>
</dbReference>
<organism evidence="1 2">
    <name type="scientific">Christiangramia lutea</name>
    <dbReference type="NCBI Taxonomy" id="1607951"/>
    <lineage>
        <taxon>Bacteria</taxon>
        <taxon>Pseudomonadati</taxon>
        <taxon>Bacteroidota</taxon>
        <taxon>Flavobacteriia</taxon>
        <taxon>Flavobacteriales</taxon>
        <taxon>Flavobacteriaceae</taxon>
        <taxon>Christiangramia</taxon>
    </lineage>
</organism>
<evidence type="ECO:0000313" key="1">
    <source>
        <dbReference type="EMBL" id="MCH4823100.1"/>
    </source>
</evidence>
<reference evidence="1" key="1">
    <citation type="submission" date="2022-03" db="EMBL/GenBank/DDBJ databases">
        <title>Gramella crocea sp. nov., isolated from activated sludge of a seafood processing plant.</title>
        <authorList>
            <person name="Zhang X."/>
        </authorList>
    </citation>
    <scope>NUCLEOTIDE SEQUENCE</scope>
    <source>
        <strain evidence="1">YJ019</strain>
    </source>
</reference>
<name>A0A9X1V3C6_9FLAO</name>
<accession>A0A9X1V3C6</accession>
<sequence length="126" mass="13651">MSNAVIITVALKNSNDNPPKLKLIDSLGGSGDNNLNTEVALGANVTWVPDLASGIQSIEIVPKENETSIFSTNPHNTGNGNYEASIVEKEPEKNGKKIKSEDYSIKFYIDGDPQNYTDDPKLSIKT</sequence>
<dbReference type="Proteomes" id="UP001139226">
    <property type="component" value="Unassembled WGS sequence"/>
</dbReference>
<evidence type="ECO:0000313" key="2">
    <source>
        <dbReference type="Proteomes" id="UP001139226"/>
    </source>
</evidence>
<dbReference type="AlphaFoldDB" id="A0A9X1V3C6"/>
<protein>
    <submittedName>
        <fullName evidence="1">Uncharacterized protein</fullName>
    </submittedName>
</protein>
<keyword evidence="2" id="KW-1185">Reference proteome</keyword>